<evidence type="ECO:0000259" key="2">
    <source>
        <dbReference type="Pfam" id="PF07727"/>
    </source>
</evidence>
<proteinExistence type="predicted"/>
<evidence type="ECO:0000313" key="4">
    <source>
        <dbReference type="Proteomes" id="UP000187609"/>
    </source>
</evidence>
<evidence type="ECO:0000256" key="1">
    <source>
        <dbReference type="SAM" id="MobiDB-lite"/>
    </source>
</evidence>
<dbReference type="Pfam" id="PF07727">
    <property type="entry name" value="RVT_2"/>
    <property type="match status" value="1"/>
</dbReference>
<dbReference type="Gramene" id="OIT34060">
    <property type="protein sequence ID" value="OIT34060"/>
    <property type="gene ID" value="A4A49_04629"/>
</dbReference>
<name>A0A314KXM2_NICAT</name>
<protein>
    <submittedName>
        <fullName evidence="3">Mitochondrial protein</fullName>
    </submittedName>
</protein>
<keyword evidence="4" id="KW-1185">Reference proteome</keyword>
<dbReference type="EMBL" id="MJEQ01000778">
    <property type="protein sequence ID" value="OIT34060.1"/>
    <property type="molecule type" value="Genomic_DNA"/>
</dbReference>
<accession>A0A314KXM2</accession>
<dbReference type="InterPro" id="IPR013103">
    <property type="entry name" value="RVT_2"/>
</dbReference>
<feature type="domain" description="Reverse transcriptase Ty1/copia-type" evidence="2">
    <location>
        <begin position="71"/>
        <end position="146"/>
    </location>
</feature>
<organism evidence="3 4">
    <name type="scientific">Nicotiana attenuata</name>
    <name type="common">Coyote tobacco</name>
    <dbReference type="NCBI Taxonomy" id="49451"/>
    <lineage>
        <taxon>Eukaryota</taxon>
        <taxon>Viridiplantae</taxon>
        <taxon>Streptophyta</taxon>
        <taxon>Embryophyta</taxon>
        <taxon>Tracheophyta</taxon>
        <taxon>Spermatophyta</taxon>
        <taxon>Magnoliopsida</taxon>
        <taxon>eudicotyledons</taxon>
        <taxon>Gunneridae</taxon>
        <taxon>Pentapetalae</taxon>
        <taxon>asterids</taxon>
        <taxon>lamiids</taxon>
        <taxon>Solanales</taxon>
        <taxon>Solanaceae</taxon>
        <taxon>Nicotianoideae</taxon>
        <taxon>Nicotianeae</taxon>
        <taxon>Nicotiana</taxon>
    </lineage>
</organism>
<gene>
    <name evidence="3" type="ORF">A4A49_04629</name>
</gene>
<reference evidence="3" key="1">
    <citation type="submission" date="2016-11" db="EMBL/GenBank/DDBJ databases">
        <title>The genome of Nicotiana attenuata.</title>
        <authorList>
            <person name="Xu S."/>
            <person name="Brockmoeller T."/>
            <person name="Gaquerel E."/>
            <person name="Navarro A."/>
            <person name="Kuhl H."/>
            <person name="Gase K."/>
            <person name="Ling Z."/>
            <person name="Zhou W."/>
            <person name="Kreitzer C."/>
            <person name="Stanke M."/>
            <person name="Tang H."/>
            <person name="Lyons E."/>
            <person name="Pandey P."/>
            <person name="Pandey S.P."/>
            <person name="Timmermann B."/>
            <person name="Baldwin I.T."/>
        </authorList>
    </citation>
    <scope>NUCLEOTIDE SEQUENCE [LARGE SCALE GENOMIC DNA]</scope>
    <source>
        <strain evidence="3">UT</strain>
    </source>
</reference>
<evidence type="ECO:0000313" key="3">
    <source>
        <dbReference type="EMBL" id="OIT34060.1"/>
    </source>
</evidence>
<dbReference type="Proteomes" id="UP000187609">
    <property type="component" value="Unassembled WGS sequence"/>
</dbReference>
<dbReference type="SUPFAM" id="SSF53271">
    <property type="entry name" value="PRTase-like"/>
    <property type="match status" value="1"/>
</dbReference>
<comment type="caution">
    <text evidence="3">The sequence shown here is derived from an EMBL/GenBank/DDBJ whole genome shotgun (WGS) entry which is preliminary data.</text>
</comment>
<dbReference type="InterPro" id="IPR029057">
    <property type="entry name" value="PRTase-like"/>
</dbReference>
<dbReference type="AlphaFoldDB" id="A0A314KXM2"/>
<dbReference type="STRING" id="49451.A0A314KXM2"/>
<feature type="region of interest" description="Disordered" evidence="1">
    <location>
        <begin position="1"/>
        <end position="26"/>
    </location>
</feature>
<sequence>MEVSPCLSLQDDAPPSLEVRSSPSTPPPCFYSTTVPLTSSRVVTRSQNNIFKPKQFFDYLAVSPNKTVPLVDDIIVTGSSIKHTDHTIKLLGNKFSIKDLGSLHFFLGVKVIPYSDGLLLAQSNYIAELLDKYHMLEANGVATPMSTSEHLSINDGTGSTAMKLYRQVIGSLQYLSFTRPDICFTINSNSSMLHRFDIEKQLRACSDTSKKHSPLNFS</sequence>